<dbReference type="Proteomes" id="UP000015105">
    <property type="component" value="Chromosome 3D"/>
</dbReference>
<feature type="compositionally biased region" description="Basic and acidic residues" evidence="7">
    <location>
        <begin position="73"/>
        <end position="99"/>
    </location>
</feature>
<dbReference type="GO" id="GO:0006412">
    <property type="term" value="P:translation"/>
    <property type="evidence" value="ECO:0007669"/>
    <property type="project" value="UniProtKB-KW"/>
</dbReference>
<feature type="region of interest" description="Disordered" evidence="7">
    <location>
        <begin position="59"/>
        <end position="99"/>
    </location>
</feature>
<dbReference type="InterPro" id="IPR002547">
    <property type="entry name" value="tRNA-bd_dom"/>
</dbReference>
<dbReference type="GO" id="GO:0000049">
    <property type="term" value="F:tRNA binding"/>
    <property type="evidence" value="ECO:0007669"/>
    <property type="project" value="UniProtKB-UniRule"/>
</dbReference>
<dbReference type="CDD" id="cd02799">
    <property type="entry name" value="tRNA_bind_EMAP-II_like"/>
    <property type="match status" value="1"/>
</dbReference>
<proteinExistence type="predicted"/>
<reference evidence="9" key="5">
    <citation type="journal article" date="2021" name="G3 (Bethesda)">
        <title>Aegilops tauschii genome assembly Aet v5.0 features greater sequence contiguity and improved annotation.</title>
        <authorList>
            <person name="Wang L."/>
            <person name="Zhu T."/>
            <person name="Rodriguez J.C."/>
            <person name="Deal K.R."/>
            <person name="Dubcovsky J."/>
            <person name="McGuire P.E."/>
            <person name="Lux T."/>
            <person name="Spannagl M."/>
            <person name="Mayer K.F.X."/>
            <person name="Baldrich P."/>
            <person name="Meyers B.C."/>
            <person name="Huo N."/>
            <person name="Gu Y.Q."/>
            <person name="Zhou H."/>
            <person name="Devos K.M."/>
            <person name="Bennetzen J.L."/>
            <person name="Unver T."/>
            <person name="Budak H."/>
            <person name="Gulick P.J."/>
            <person name="Galiba G."/>
            <person name="Kalapos B."/>
            <person name="Nelson D.R."/>
            <person name="Li P."/>
            <person name="You F.M."/>
            <person name="Luo M.C."/>
            <person name="Dvorak J."/>
        </authorList>
    </citation>
    <scope>NUCLEOTIDE SEQUENCE [LARGE SCALE GENOMIC DNA]</scope>
    <source>
        <strain evidence="9">cv. AL8/78</strain>
    </source>
</reference>
<evidence type="ECO:0000256" key="7">
    <source>
        <dbReference type="SAM" id="MobiDB-lite"/>
    </source>
</evidence>
<dbReference type="PANTHER" id="PTHR11586">
    <property type="entry name" value="TRNA-AMINOACYLATION COFACTOR ARC1 FAMILY MEMBER"/>
    <property type="match status" value="1"/>
</dbReference>
<reference evidence="10" key="1">
    <citation type="journal article" date="2014" name="Science">
        <title>Ancient hybridizations among the ancestral genomes of bread wheat.</title>
        <authorList>
            <consortium name="International Wheat Genome Sequencing Consortium,"/>
            <person name="Marcussen T."/>
            <person name="Sandve S.R."/>
            <person name="Heier L."/>
            <person name="Spannagl M."/>
            <person name="Pfeifer M."/>
            <person name="Jakobsen K.S."/>
            <person name="Wulff B.B."/>
            <person name="Steuernagel B."/>
            <person name="Mayer K.F."/>
            <person name="Olsen O.A."/>
        </authorList>
    </citation>
    <scope>NUCLEOTIDE SEQUENCE [LARGE SCALE GENOMIC DNA]</scope>
    <source>
        <strain evidence="10">cv. AL8/78</strain>
    </source>
</reference>
<dbReference type="SUPFAM" id="SSF50249">
    <property type="entry name" value="Nucleic acid-binding proteins"/>
    <property type="match status" value="1"/>
</dbReference>
<evidence type="ECO:0000313" key="10">
    <source>
        <dbReference type="Proteomes" id="UP000015105"/>
    </source>
</evidence>
<dbReference type="GO" id="GO:0005737">
    <property type="term" value="C:cytoplasm"/>
    <property type="evidence" value="ECO:0007669"/>
    <property type="project" value="UniProtKB-SubCell"/>
</dbReference>
<name>A0A453FTL4_AEGTS</name>
<dbReference type="Pfam" id="PF01588">
    <property type="entry name" value="tRNA_bind"/>
    <property type="match status" value="1"/>
</dbReference>
<dbReference type="Gramene" id="AET3Gv20778300.7">
    <property type="protein sequence ID" value="AET3Gv20778300.7"/>
    <property type="gene ID" value="AET3Gv20778300"/>
</dbReference>
<keyword evidence="5" id="KW-0648">Protein biosynthesis</keyword>
<dbReference type="InterPro" id="IPR012340">
    <property type="entry name" value="NA-bd_OB-fold"/>
</dbReference>
<organism evidence="9 10">
    <name type="scientific">Aegilops tauschii subsp. strangulata</name>
    <name type="common">Goatgrass</name>
    <dbReference type="NCBI Taxonomy" id="200361"/>
    <lineage>
        <taxon>Eukaryota</taxon>
        <taxon>Viridiplantae</taxon>
        <taxon>Streptophyta</taxon>
        <taxon>Embryophyta</taxon>
        <taxon>Tracheophyta</taxon>
        <taxon>Spermatophyta</taxon>
        <taxon>Magnoliopsida</taxon>
        <taxon>Liliopsida</taxon>
        <taxon>Poales</taxon>
        <taxon>Poaceae</taxon>
        <taxon>BOP clade</taxon>
        <taxon>Pooideae</taxon>
        <taxon>Triticodae</taxon>
        <taxon>Triticeae</taxon>
        <taxon>Triticinae</taxon>
        <taxon>Aegilops</taxon>
    </lineage>
</organism>
<dbReference type="InterPro" id="IPR051270">
    <property type="entry name" value="Tyrosine-tRNA_ligase_regulator"/>
</dbReference>
<protein>
    <recommendedName>
        <fullName evidence="8">tRNA-binding domain-containing protein</fullName>
    </recommendedName>
</protein>
<dbReference type="AlphaFoldDB" id="A0A453FTL4"/>
<keyword evidence="3 6" id="KW-0820">tRNA-binding</keyword>
<reference evidence="10" key="2">
    <citation type="journal article" date="2017" name="Nat. Plants">
        <title>The Aegilops tauschii genome reveals multiple impacts of transposons.</title>
        <authorList>
            <person name="Zhao G."/>
            <person name="Zou C."/>
            <person name="Li K."/>
            <person name="Wang K."/>
            <person name="Li T."/>
            <person name="Gao L."/>
            <person name="Zhang X."/>
            <person name="Wang H."/>
            <person name="Yang Z."/>
            <person name="Liu X."/>
            <person name="Jiang W."/>
            <person name="Mao L."/>
            <person name="Kong X."/>
            <person name="Jiao Y."/>
            <person name="Jia J."/>
        </authorList>
    </citation>
    <scope>NUCLEOTIDE SEQUENCE [LARGE SCALE GENOMIC DNA]</scope>
    <source>
        <strain evidence="10">cv. AL8/78</strain>
    </source>
</reference>
<reference evidence="9" key="4">
    <citation type="submission" date="2019-03" db="UniProtKB">
        <authorList>
            <consortium name="EnsemblPlants"/>
        </authorList>
    </citation>
    <scope>IDENTIFICATION</scope>
</reference>
<evidence type="ECO:0000256" key="2">
    <source>
        <dbReference type="ARBA" id="ARBA00022490"/>
    </source>
</evidence>
<dbReference type="PANTHER" id="PTHR11586:SF33">
    <property type="entry name" value="AMINOACYL TRNA SYNTHASE COMPLEX-INTERACTING MULTIFUNCTIONAL PROTEIN 1"/>
    <property type="match status" value="1"/>
</dbReference>
<evidence type="ECO:0000256" key="1">
    <source>
        <dbReference type="ARBA" id="ARBA00004496"/>
    </source>
</evidence>
<reference evidence="9" key="3">
    <citation type="journal article" date="2017" name="Nature">
        <title>Genome sequence of the progenitor of the wheat D genome Aegilops tauschii.</title>
        <authorList>
            <person name="Luo M.C."/>
            <person name="Gu Y.Q."/>
            <person name="Puiu D."/>
            <person name="Wang H."/>
            <person name="Twardziok S.O."/>
            <person name="Deal K.R."/>
            <person name="Huo N."/>
            <person name="Zhu T."/>
            <person name="Wang L."/>
            <person name="Wang Y."/>
            <person name="McGuire P.E."/>
            <person name="Liu S."/>
            <person name="Long H."/>
            <person name="Ramasamy R.K."/>
            <person name="Rodriguez J.C."/>
            <person name="Van S.L."/>
            <person name="Yuan L."/>
            <person name="Wang Z."/>
            <person name="Xia Z."/>
            <person name="Xiao L."/>
            <person name="Anderson O.D."/>
            <person name="Ouyang S."/>
            <person name="Liang Y."/>
            <person name="Zimin A.V."/>
            <person name="Pertea G."/>
            <person name="Qi P."/>
            <person name="Bennetzen J.L."/>
            <person name="Dai X."/>
            <person name="Dawson M.W."/>
            <person name="Muller H.G."/>
            <person name="Kugler K."/>
            <person name="Rivarola-Duarte L."/>
            <person name="Spannagl M."/>
            <person name="Mayer K.F.X."/>
            <person name="Lu F.H."/>
            <person name="Bevan M.W."/>
            <person name="Leroy P."/>
            <person name="Li P."/>
            <person name="You F.M."/>
            <person name="Sun Q."/>
            <person name="Liu Z."/>
            <person name="Lyons E."/>
            <person name="Wicker T."/>
            <person name="Salzberg S.L."/>
            <person name="Devos K.M."/>
            <person name="Dvorak J."/>
        </authorList>
    </citation>
    <scope>NUCLEOTIDE SEQUENCE [LARGE SCALE GENOMIC DNA]</scope>
    <source>
        <strain evidence="9">cv. AL8/78</strain>
    </source>
</reference>
<keyword evidence="10" id="KW-1185">Reference proteome</keyword>
<keyword evidence="4 6" id="KW-0694">RNA-binding</keyword>
<sequence>EGVQLLHSGVDFHVVVVCCGVDFHLCTPLSEPISCTICHFLLAGEFLCCVDSFQNKVPGDKANPTSTKNNKPSGDKKKVQEKTAGKTEAAAEKAPQKSAEKDSECSVSILNIQVGVIRKAWKHPSADSLLVEEIDLGDGNVRQVVSGLAKFFSPDELVNRHVVLITNVKPGKLRDVMSAGLVLCASNKDHTVVEPLIPPEGAKLGERISFAGFDGKPEDVLNPKKKQLDKITPHLRTDENGIATFRGVPFTTSAGLCRSSVPNADVK</sequence>
<accession>A0A453FTL4</accession>
<feature type="compositionally biased region" description="Polar residues" evidence="7">
    <location>
        <begin position="63"/>
        <end position="72"/>
    </location>
</feature>
<comment type="subcellular location">
    <subcellularLocation>
        <location evidence="1">Cytoplasm</location>
    </subcellularLocation>
</comment>
<dbReference type="FunFam" id="2.40.50.140:FF:000047">
    <property type="entry name" value="tyrosine--tRNA ligase, cytoplasmic isoform X2"/>
    <property type="match status" value="1"/>
</dbReference>
<dbReference type="EnsemblPlants" id="AET3Gv20778300.7">
    <property type="protein sequence ID" value="AET3Gv20778300.7"/>
    <property type="gene ID" value="AET3Gv20778300"/>
</dbReference>
<feature type="domain" description="TRNA-binding" evidence="8">
    <location>
        <begin position="106"/>
        <end position="209"/>
    </location>
</feature>
<dbReference type="PROSITE" id="PS50886">
    <property type="entry name" value="TRBD"/>
    <property type="match status" value="1"/>
</dbReference>
<evidence type="ECO:0000313" key="9">
    <source>
        <dbReference type="EnsemblPlants" id="AET3Gv20778300.7"/>
    </source>
</evidence>
<dbReference type="Gene3D" id="2.40.50.140">
    <property type="entry name" value="Nucleic acid-binding proteins"/>
    <property type="match status" value="1"/>
</dbReference>
<evidence type="ECO:0000256" key="6">
    <source>
        <dbReference type="PROSITE-ProRule" id="PRU00209"/>
    </source>
</evidence>
<keyword evidence="2" id="KW-0963">Cytoplasm</keyword>
<evidence type="ECO:0000259" key="8">
    <source>
        <dbReference type="PROSITE" id="PS50886"/>
    </source>
</evidence>
<evidence type="ECO:0000256" key="3">
    <source>
        <dbReference type="ARBA" id="ARBA00022555"/>
    </source>
</evidence>
<evidence type="ECO:0000256" key="4">
    <source>
        <dbReference type="ARBA" id="ARBA00022884"/>
    </source>
</evidence>
<evidence type="ECO:0000256" key="5">
    <source>
        <dbReference type="ARBA" id="ARBA00022917"/>
    </source>
</evidence>